<name>A0A6A6VU55_9PEZI</name>
<dbReference type="EMBL" id="ML996583">
    <property type="protein sequence ID" value="KAF2753685.1"/>
    <property type="molecule type" value="Genomic_DNA"/>
</dbReference>
<dbReference type="Proteomes" id="UP000799437">
    <property type="component" value="Unassembled WGS sequence"/>
</dbReference>
<evidence type="ECO:0000313" key="3">
    <source>
        <dbReference type="Proteomes" id="UP000799437"/>
    </source>
</evidence>
<dbReference type="RefSeq" id="XP_033596136.1">
    <property type="nucleotide sequence ID" value="XM_033739476.1"/>
</dbReference>
<organism evidence="2 3">
    <name type="scientific">Pseudovirgaria hyperparasitica</name>
    <dbReference type="NCBI Taxonomy" id="470096"/>
    <lineage>
        <taxon>Eukaryota</taxon>
        <taxon>Fungi</taxon>
        <taxon>Dikarya</taxon>
        <taxon>Ascomycota</taxon>
        <taxon>Pezizomycotina</taxon>
        <taxon>Dothideomycetes</taxon>
        <taxon>Dothideomycetes incertae sedis</taxon>
        <taxon>Acrospermales</taxon>
        <taxon>Acrospermaceae</taxon>
        <taxon>Pseudovirgaria</taxon>
    </lineage>
</organism>
<keyword evidence="1" id="KW-0472">Membrane</keyword>
<protein>
    <submittedName>
        <fullName evidence="2">Uncharacterized protein</fullName>
    </submittedName>
</protein>
<evidence type="ECO:0000313" key="2">
    <source>
        <dbReference type="EMBL" id="KAF2753685.1"/>
    </source>
</evidence>
<keyword evidence="1" id="KW-0812">Transmembrane</keyword>
<feature type="transmembrane region" description="Helical" evidence="1">
    <location>
        <begin position="21"/>
        <end position="39"/>
    </location>
</feature>
<keyword evidence="1" id="KW-1133">Transmembrane helix</keyword>
<keyword evidence="3" id="KW-1185">Reference proteome</keyword>
<sequence length="68" mass="7541">MRGRGEYRKKRGCLDVLNSRPGVLLCCVSIVIGIPALLADIGAKVEGWEGHVYQSTCRRDKPARNIMI</sequence>
<gene>
    <name evidence="2" type="ORF">EJ05DRAFT_168356</name>
</gene>
<reference evidence="2" key="1">
    <citation type="journal article" date="2020" name="Stud. Mycol.">
        <title>101 Dothideomycetes genomes: a test case for predicting lifestyles and emergence of pathogens.</title>
        <authorList>
            <person name="Haridas S."/>
            <person name="Albert R."/>
            <person name="Binder M."/>
            <person name="Bloem J."/>
            <person name="Labutti K."/>
            <person name="Salamov A."/>
            <person name="Andreopoulos B."/>
            <person name="Baker S."/>
            <person name="Barry K."/>
            <person name="Bills G."/>
            <person name="Bluhm B."/>
            <person name="Cannon C."/>
            <person name="Castanera R."/>
            <person name="Culley D."/>
            <person name="Daum C."/>
            <person name="Ezra D."/>
            <person name="Gonzalez J."/>
            <person name="Henrissat B."/>
            <person name="Kuo A."/>
            <person name="Liang C."/>
            <person name="Lipzen A."/>
            <person name="Lutzoni F."/>
            <person name="Magnuson J."/>
            <person name="Mondo S."/>
            <person name="Nolan M."/>
            <person name="Ohm R."/>
            <person name="Pangilinan J."/>
            <person name="Park H.-J."/>
            <person name="Ramirez L."/>
            <person name="Alfaro M."/>
            <person name="Sun H."/>
            <person name="Tritt A."/>
            <person name="Yoshinaga Y."/>
            <person name="Zwiers L.-H."/>
            <person name="Turgeon B."/>
            <person name="Goodwin S."/>
            <person name="Spatafora J."/>
            <person name="Crous P."/>
            <person name="Grigoriev I."/>
        </authorList>
    </citation>
    <scope>NUCLEOTIDE SEQUENCE</scope>
    <source>
        <strain evidence="2">CBS 121739</strain>
    </source>
</reference>
<evidence type="ECO:0000256" key="1">
    <source>
        <dbReference type="SAM" id="Phobius"/>
    </source>
</evidence>
<dbReference type="GeneID" id="54480530"/>
<dbReference type="AlphaFoldDB" id="A0A6A6VU55"/>
<accession>A0A6A6VU55</accession>
<proteinExistence type="predicted"/>